<dbReference type="NCBIfam" id="TIGR00075">
    <property type="entry name" value="hypD"/>
    <property type="match status" value="1"/>
</dbReference>
<comment type="caution">
    <text evidence="4">The sequence shown here is derived from an EMBL/GenBank/DDBJ whole genome shotgun (WGS) entry which is preliminary data.</text>
</comment>
<protein>
    <submittedName>
        <fullName evidence="4">Hydrogenase formation protein HypD</fullName>
    </submittedName>
</protein>
<dbReference type="PANTHER" id="PTHR30149">
    <property type="entry name" value="HYDROGENASE PROTEIN ASSEMBLY PROTEIN HYPD"/>
    <property type="match status" value="1"/>
</dbReference>
<evidence type="ECO:0000256" key="1">
    <source>
        <dbReference type="ARBA" id="ARBA00007888"/>
    </source>
</evidence>
<proteinExistence type="inferred from homology"/>
<dbReference type="GO" id="GO:0070025">
    <property type="term" value="F:carbon monoxide binding"/>
    <property type="evidence" value="ECO:0007669"/>
    <property type="project" value="TreeGrafter"/>
</dbReference>
<evidence type="ECO:0000256" key="2">
    <source>
        <dbReference type="ARBA" id="ARBA00022723"/>
    </source>
</evidence>
<dbReference type="GO" id="GO:0005506">
    <property type="term" value="F:iron ion binding"/>
    <property type="evidence" value="ECO:0007669"/>
    <property type="project" value="TreeGrafter"/>
</dbReference>
<dbReference type="PIRSF" id="PIRSF005622">
    <property type="entry name" value="Hydrgn_mat_hypD"/>
    <property type="match status" value="1"/>
</dbReference>
<organism evidence="4 5">
    <name type="scientific">Candidatus Desulfatibia profunda</name>
    <dbReference type="NCBI Taxonomy" id="2841695"/>
    <lineage>
        <taxon>Bacteria</taxon>
        <taxon>Pseudomonadati</taxon>
        <taxon>Thermodesulfobacteriota</taxon>
        <taxon>Desulfobacteria</taxon>
        <taxon>Desulfobacterales</taxon>
        <taxon>Desulfobacterales incertae sedis</taxon>
        <taxon>Candidatus Desulfatibia</taxon>
    </lineage>
</organism>
<dbReference type="Gene3D" id="3.40.50.11750">
    <property type="entry name" value="HypD, alpha/beta domain 1"/>
    <property type="match status" value="2"/>
</dbReference>
<gene>
    <name evidence="4" type="primary">hypD</name>
    <name evidence="4" type="ORF">H8E23_14170</name>
</gene>
<dbReference type="Pfam" id="PF01924">
    <property type="entry name" value="HypD"/>
    <property type="match status" value="1"/>
</dbReference>
<keyword evidence="3" id="KW-0408">Iron</keyword>
<comment type="similarity">
    <text evidence="1">Belongs to the HypD family.</text>
</comment>
<evidence type="ECO:0000313" key="5">
    <source>
        <dbReference type="Proteomes" id="UP000603434"/>
    </source>
</evidence>
<dbReference type="Proteomes" id="UP000603434">
    <property type="component" value="Unassembled WGS sequence"/>
</dbReference>
<accession>A0A8J6NSM2</accession>
<dbReference type="AlphaFoldDB" id="A0A8J6NSM2"/>
<evidence type="ECO:0000256" key="3">
    <source>
        <dbReference type="ARBA" id="ARBA00023004"/>
    </source>
</evidence>
<dbReference type="InterPro" id="IPR042243">
    <property type="entry name" value="HypD_1"/>
</dbReference>
<keyword evidence="2" id="KW-0479">Metal-binding</keyword>
<dbReference type="EMBL" id="JACNJH010000200">
    <property type="protein sequence ID" value="MBC8362531.1"/>
    <property type="molecule type" value="Genomic_DNA"/>
</dbReference>
<name>A0A8J6NSM2_9BACT</name>
<dbReference type="GO" id="GO:0051604">
    <property type="term" value="P:protein maturation"/>
    <property type="evidence" value="ECO:0007669"/>
    <property type="project" value="TreeGrafter"/>
</dbReference>
<dbReference type="InterPro" id="IPR002780">
    <property type="entry name" value="Hyd_form_HypD"/>
</dbReference>
<sequence length="363" mass="39443">MAIKHSEEYRDPGISRNIAKRIDAASRKPVRLMEVCGTHTVAIFKSGIRELLPKTIALLSGPGCPVCVTAQNEIDAFIALSGIEDVIVTTFGDLVRVPGTDSSLHLERAKGHDIRIVYSTFDALEIARRNPEKNIVFLGVGFETTAPTVAASILTAQQMNIDNFFVFCAHKLVPPALVALCEAKRTNIDGFVLPGHVSVIIGTKAYQPFFEQFQVPCVVAGFEPVDILQAILTLVQQIETGRPELSNAYQRAVTFEGNSKARKIMQDVFETADANWRGIGTIPGSGLKIRSKFAAFDARNAFNVIVPEAKEFKGCICGQVLTGISVPSDCPLYKKACTPMEPVGPCMVSSEGTCAAYYRYHGT</sequence>
<dbReference type="PANTHER" id="PTHR30149:SF0">
    <property type="entry name" value="HYDROGENASE MATURATION FACTOR HYPD"/>
    <property type="match status" value="1"/>
</dbReference>
<evidence type="ECO:0000313" key="4">
    <source>
        <dbReference type="EMBL" id="MBC8362531.1"/>
    </source>
</evidence>
<dbReference type="GO" id="GO:0051539">
    <property type="term" value="F:4 iron, 4 sulfur cluster binding"/>
    <property type="evidence" value="ECO:0007669"/>
    <property type="project" value="TreeGrafter"/>
</dbReference>
<reference evidence="4 5" key="1">
    <citation type="submission" date="2020-08" db="EMBL/GenBank/DDBJ databases">
        <title>Bridging the membrane lipid divide: bacteria of the FCB group superphylum have the potential to synthesize archaeal ether lipids.</title>
        <authorList>
            <person name="Villanueva L."/>
            <person name="Von Meijenfeldt F.A.B."/>
            <person name="Westbye A.B."/>
            <person name="Yadav S."/>
            <person name="Hopmans E.C."/>
            <person name="Dutilh B.E."/>
            <person name="Sinninghe Damste J.S."/>
        </authorList>
    </citation>
    <scope>NUCLEOTIDE SEQUENCE [LARGE SCALE GENOMIC DNA]</scope>
    <source>
        <strain evidence="4">NIOZ-UU30</strain>
    </source>
</reference>
<dbReference type="InterPro" id="IPR042244">
    <property type="entry name" value="HypD_2_sf"/>
</dbReference>
<dbReference type="Gene3D" id="6.10.20.100">
    <property type="match status" value="1"/>
</dbReference>